<dbReference type="Proteomes" id="UP000696485">
    <property type="component" value="Unassembled WGS sequence"/>
</dbReference>
<sequence length="668" mass="74001">MPALVVSSPKAESETMVAPTFLVKKQVSISNNGTLSSNVLSIPELCDLIAPHLSLHELAITVRVSSQWYRHFIRHLWKTVTLASTPASLPILALLPELGHHIRTLDWANLTPHWNMKQALAGIDLSSLALQHLHLVNCQTLQGPVLEQLIQSSSQQLNSLRMHDIGKVQGNILRIASTLPQLQHLTLVMDEDTTCRHNRSQPVAPALASMVQSPGGLGSHSGEEEEEDSTVTFEITSADSLPALLDACPRLHTIELIGLPSVLSTDQGQDTQDQEVEQDVDEDDISGSNKNSIMVLETPMRYLTSINLHSTALSGSTLSAIFGRCTRLAKLDISQTSPLFLSDFHLDTSTILRDLETLMLSGCHFLDGHGFKELFQAAPQVLTLEVSDTNIDNTGLAALGRFCPQVLDLGINNCHQITDQGVRDYLGYPPQDTNNSNFGMEAAAAATEQGPYRNYTLHSLSISNCSELTGQGIQHVLTTCAALRSLAFQQPEIMPESMFPHVLQSADDEEEEEETEPQGQESTNNSFAEEEEEASTEDTPGTTATTTATADSSSSWACHKTLELLRIKHLNTINPGQRQYLNARLRELRQLRVLHIGGRQLELRVLDGLGHRLEHLYIDDLKREVDLEDVQWLVDHTPNLTRLWCRQLIRHSEPWKVLRGARKGLKLW</sequence>
<name>A0A9P5VNY2_9FUNG</name>
<evidence type="ECO:0000313" key="3">
    <source>
        <dbReference type="Proteomes" id="UP000696485"/>
    </source>
</evidence>
<dbReference type="InterPro" id="IPR032675">
    <property type="entry name" value="LRR_dom_sf"/>
</dbReference>
<dbReference type="PANTHER" id="PTHR13318">
    <property type="entry name" value="PARTNER OF PAIRED, ISOFORM B-RELATED"/>
    <property type="match status" value="1"/>
</dbReference>
<gene>
    <name evidence="2" type="ORF">BG006_001903</name>
</gene>
<proteinExistence type="predicted"/>
<accession>A0A9P5VNY2</accession>
<dbReference type="SMART" id="SM00367">
    <property type="entry name" value="LRR_CC"/>
    <property type="match status" value="3"/>
</dbReference>
<feature type="region of interest" description="Disordered" evidence="1">
    <location>
        <begin position="210"/>
        <end position="229"/>
    </location>
</feature>
<dbReference type="InterPro" id="IPR006553">
    <property type="entry name" value="Leu-rich_rpt_Cys-con_subtyp"/>
</dbReference>
<feature type="region of interest" description="Disordered" evidence="1">
    <location>
        <begin position="264"/>
        <end position="288"/>
    </location>
</feature>
<evidence type="ECO:0000256" key="1">
    <source>
        <dbReference type="SAM" id="MobiDB-lite"/>
    </source>
</evidence>
<protein>
    <recommendedName>
        <fullName evidence="4">RNI-like protein</fullName>
    </recommendedName>
</protein>
<comment type="caution">
    <text evidence="2">The sequence shown here is derived from an EMBL/GenBank/DDBJ whole genome shotgun (WGS) entry which is preliminary data.</text>
</comment>
<dbReference type="GO" id="GO:0019005">
    <property type="term" value="C:SCF ubiquitin ligase complex"/>
    <property type="evidence" value="ECO:0007669"/>
    <property type="project" value="TreeGrafter"/>
</dbReference>
<dbReference type="SUPFAM" id="SSF52047">
    <property type="entry name" value="RNI-like"/>
    <property type="match status" value="1"/>
</dbReference>
<feature type="compositionally biased region" description="Low complexity" evidence="1">
    <location>
        <begin position="537"/>
        <end position="552"/>
    </location>
</feature>
<reference evidence="2" key="1">
    <citation type="journal article" date="2020" name="Fungal Divers.">
        <title>Resolving the Mortierellaceae phylogeny through synthesis of multi-gene phylogenetics and phylogenomics.</title>
        <authorList>
            <person name="Vandepol N."/>
            <person name="Liber J."/>
            <person name="Desiro A."/>
            <person name="Na H."/>
            <person name="Kennedy M."/>
            <person name="Barry K."/>
            <person name="Grigoriev I.V."/>
            <person name="Miller A.N."/>
            <person name="O'Donnell K."/>
            <person name="Stajich J.E."/>
            <person name="Bonito G."/>
        </authorList>
    </citation>
    <scope>NUCLEOTIDE SEQUENCE</scope>
    <source>
        <strain evidence="2">NVP1</strain>
    </source>
</reference>
<evidence type="ECO:0000313" key="2">
    <source>
        <dbReference type="EMBL" id="KAF9334590.1"/>
    </source>
</evidence>
<feature type="compositionally biased region" description="Acidic residues" evidence="1">
    <location>
        <begin position="506"/>
        <end position="516"/>
    </location>
</feature>
<feature type="region of interest" description="Disordered" evidence="1">
    <location>
        <begin position="503"/>
        <end position="552"/>
    </location>
</feature>
<keyword evidence="3" id="KW-1185">Reference proteome</keyword>
<organism evidence="2 3">
    <name type="scientific">Podila minutissima</name>
    <dbReference type="NCBI Taxonomy" id="64525"/>
    <lineage>
        <taxon>Eukaryota</taxon>
        <taxon>Fungi</taxon>
        <taxon>Fungi incertae sedis</taxon>
        <taxon>Mucoromycota</taxon>
        <taxon>Mortierellomycotina</taxon>
        <taxon>Mortierellomycetes</taxon>
        <taxon>Mortierellales</taxon>
        <taxon>Mortierellaceae</taxon>
        <taxon>Podila</taxon>
    </lineage>
</organism>
<feature type="compositionally biased region" description="Acidic residues" evidence="1">
    <location>
        <begin position="272"/>
        <end position="285"/>
    </location>
</feature>
<dbReference type="GO" id="GO:0031146">
    <property type="term" value="P:SCF-dependent proteasomal ubiquitin-dependent protein catabolic process"/>
    <property type="evidence" value="ECO:0007669"/>
    <property type="project" value="TreeGrafter"/>
</dbReference>
<evidence type="ECO:0008006" key="4">
    <source>
        <dbReference type="Google" id="ProtNLM"/>
    </source>
</evidence>
<dbReference type="AlphaFoldDB" id="A0A9P5VNY2"/>
<dbReference type="Gene3D" id="3.80.10.10">
    <property type="entry name" value="Ribonuclease Inhibitor"/>
    <property type="match status" value="3"/>
</dbReference>
<dbReference type="EMBL" id="JAAAUY010000140">
    <property type="protein sequence ID" value="KAF9334590.1"/>
    <property type="molecule type" value="Genomic_DNA"/>
</dbReference>